<feature type="domain" description="N-acetyltransferase" evidence="3">
    <location>
        <begin position="18"/>
        <end position="163"/>
    </location>
</feature>
<evidence type="ECO:0000313" key="4">
    <source>
        <dbReference type="EMBL" id="OMF52572.1"/>
    </source>
</evidence>
<evidence type="ECO:0000259" key="3">
    <source>
        <dbReference type="PROSITE" id="PS51186"/>
    </source>
</evidence>
<dbReference type="STRING" id="297318.BK138_21010"/>
<organism evidence="4 5">
    <name type="scientific">Paenibacillus rhizosphaerae</name>
    <dbReference type="NCBI Taxonomy" id="297318"/>
    <lineage>
        <taxon>Bacteria</taxon>
        <taxon>Bacillati</taxon>
        <taxon>Bacillota</taxon>
        <taxon>Bacilli</taxon>
        <taxon>Bacillales</taxon>
        <taxon>Paenibacillaceae</taxon>
        <taxon>Paenibacillus</taxon>
    </lineage>
</organism>
<dbReference type="InterPro" id="IPR000182">
    <property type="entry name" value="GNAT_dom"/>
</dbReference>
<dbReference type="InterPro" id="IPR050832">
    <property type="entry name" value="Bact_Acetyltransf"/>
</dbReference>
<dbReference type="InterPro" id="IPR016181">
    <property type="entry name" value="Acyl_CoA_acyltransferase"/>
</dbReference>
<dbReference type="Gene3D" id="3.40.630.30">
    <property type="match status" value="1"/>
</dbReference>
<evidence type="ECO:0000256" key="1">
    <source>
        <dbReference type="ARBA" id="ARBA00022679"/>
    </source>
</evidence>
<gene>
    <name evidence="4" type="ORF">BK138_21010</name>
</gene>
<evidence type="ECO:0000256" key="2">
    <source>
        <dbReference type="ARBA" id="ARBA00023315"/>
    </source>
</evidence>
<keyword evidence="5" id="KW-1185">Reference proteome</keyword>
<dbReference type="PANTHER" id="PTHR43877">
    <property type="entry name" value="AMINOALKYLPHOSPHONATE N-ACETYLTRANSFERASE-RELATED-RELATED"/>
    <property type="match status" value="1"/>
</dbReference>
<keyword evidence="1 4" id="KW-0808">Transferase</keyword>
<dbReference type="GO" id="GO:0016747">
    <property type="term" value="F:acyltransferase activity, transferring groups other than amino-acyl groups"/>
    <property type="evidence" value="ECO:0007669"/>
    <property type="project" value="InterPro"/>
</dbReference>
<reference evidence="4 5" key="1">
    <citation type="submission" date="2016-11" db="EMBL/GenBank/DDBJ databases">
        <title>Paenibacillus species isolates.</title>
        <authorList>
            <person name="Beno S.M."/>
        </authorList>
    </citation>
    <scope>NUCLEOTIDE SEQUENCE [LARGE SCALE GENOMIC DNA]</scope>
    <source>
        <strain evidence="4 5">FSL R5-0378</strain>
    </source>
</reference>
<accession>A0A1R1ELG4</accession>
<dbReference type="PANTHER" id="PTHR43877:SF2">
    <property type="entry name" value="AMINOALKYLPHOSPHONATE N-ACETYLTRANSFERASE-RELATED"/>
    <property type="match status" value="1"/>
</dbReference>
<dbReference type="EMBL" id="MRTP01000006">
    <property type="protein sequence ID" value="OMF52572.1"/>
    <property type="molecule type" value="Genomic_DNA"/>
</dbReference>
<proteinExistence type="predicted"/>
<dbReference type="Pfam" id="PF00583">
    <property type="entry name" value="Acetyltransf_1"/>
    <property type="match status" value="1"/>
</dbReference>
<protein>
    <submittedName>
        <fullName evidence="4">N-acetyltransferase</fullName>
    </submittedName>
</protein>
<name>A0A1R1ELG4_9BACL</name>
<comment type="caution">
    <text evidence="4">The sequence shown here is derived from an EMBL/GenBank/DDBJ whole genome shotgun (WGS) entry which is preliminary data.</text>
</comment>
<dbReference type="Proteomes" id="UP000187172">
    <property type="component" value="Unassembled WGS sequence"/>
</dbReference>
<dbReference type="SUPFAM" id="SSF55729">
    <property type="entry name" value="Acyl-CoA N-acyltransferases (Nat)"/>
    <property type="match status" value="1"/>
</dbReference>
<keyword evidence="2" id="KW-0012">Acyltransferase</keyword>
<dbReference type="AlphaFoldDB" id="A0A1R1ELG4"/>
<evidence type="ECO:0000313" key="5">
    <source>
        <dbReference type="Proteomes" id="UP000187172"/>
    </source>
</evidence>
<dbReference type="CDD" id="cd04301">
    <property type="entry name" value="NAT_SF"/>
    <property type="match status" value="1"/>
</dbReference>
<sequence length="163" mass="18867">MRETCHLLTIGGVTLTDCTVRQIEAADYRDIYVLNQDFNPDLRLFTEDRVKKRIEAITAQTKDVIFVCEQNEEVVGYIHGSPYELLFSDSLINVLGFVVKKSHRNQGVGSMLISHLEQWGRRHGFSGVKLLSHPSRVQAHRFYERRGYVFTKDQKNFIKSFNS</sequence>
<dbReference type="PROSITE" id="PS51186">
    <property type="entry name" value="GNAT"/>
    <property type="match status" value="1"/>
</dbReference>